<feature type="compositionally biased region" description="Polar residues" evidence="1">
    <location>
        <begin position="47"/>
        <end position="61"/>
    </location>
</feature>
<evidence type="ECO:0000256" key="1">
    <source>
        <dbReference type="SAM" id="MobiDB-lite"/>
    </source>
</evidence>
<dbReference type="AlphaFoldDB" id="B4KQD9"/>
<keyword evidence="3" id="KW-1185">Reference proteome</keyword>
<feature type="compositionally biased region" description="Polar residues" evidence="1">
    <location>
        <begin position="1"/>
        <end position="10"/>
    </location>
</feature>
<feature type="region of interest" description="Disordered" evidence="1">
    <location>
        <begin position="1"/>
        <end position="91"/>
    </location>
</feature>
<dbReference type="Proteomes" id="UP000009192">
    <property type="component" value="Unassembled WGS sequence"/>
</dbReference>
<feature type="region of interest" description="Disordered" evidence="1">
    <location>
        <begin position="158"/>
        <end position="223"/>
    </location>
</feature>
<dbReference type="OrthoDB" id="7872072at2759"/>
<sequence length="305" mass="33162">MASNAGSNRSKGSKNKRDIGQANSCEANEQENRVEKVPEAVGADGQQEANVTDQTGTQTEQQPEHVKVPKKKPKRGKAGRKARVRGKKELKKSVIRRMCRIPSEDGSRVDNRDAEIMYTNSQFGQSTQACNRSSCQVCALAPRRRIRIRALATAAAKAKSKTKRLMPLAKRRTTAKVGRPRKSASARQAASSRQAASARKAASSRKSASVRPSGAGSISNLDPACPVSLTGPQGVGPTRQCLCTELNGQVYKLMDLPASIDCSSALMFSLRRQQLMRQSKPRLNTKRQVGKHPTSSQKLSKQDPN</sequence>
<dbReference type="HOGENOM" id="CLU_912970_0_0_1"/>
<dbReference type="OMA" id="RRMCRIP"/>
<gene>
    <name evidence="2" type="primary">Dmoj\GI20992</name>
    <name evidence="2" type="ORF">Dmoj_GI20992</name>
</gene>
<feature type="compositionally biased region" description="Low complexity" evidence="1">
    <location>
        <begin position="185"/>
        <end position="209"/>
    </location>
</feature>
<evidence type="ECO:0000313" key="2">
    <source>
        <dbReference type="EMBL" id="EDW10279.1"/>
    </source>
</evidence>
<dbReference type="KEGG" id="dmo:Dmoj_GI20992"/>
<protein>
    <submittedName>
        <fullName evidence="2">Uncharacterized protein</fullName>
    </submittedName>
</protein>
<feature type="region of interest" description="Disordered" evidence="1">
    <location>
        <begin position="277"/>
        <end position="305"/>
    </location>
</feature>
<reference evidence="2 3" key="1">
    <citation type="journal article" date="2007" name="Nature">
        <title>Evolution of genes and genomes on the Drosophila phylogeny.</title>
        <authorList>
            <consortium name="Drosophila 12 Genomes Consortium"/>
            <person name="Clark A.G."/>
            <person name="Eisen M.B."/>
            <person name="Smith D.R."/>
            <person name="Bergman C.M."/>
            <person name="Oliver B."/>
            <person name="Markow T.A."/>
            <person name="Kaufman T.C."/>
            <person name="Kellis M."/>
            <person name="Gelbart W."/>
            <person name="Iyer V.N."/>
            <person name="Pollard D.A."/>
            <person name="Sackton T.B."/>
            <person name="Larracuente A.M."/>
            <person name="Singh N.D."/>
            <person name="Abad J.P."/>
            <person name="Abt D.N."/>
            <person name="Adryan B."/>
            <person name="Aguade M."/>
            <person name="Akashi H."/>
            <person name="Anderson W.W."/>
            <person name="Aquadro C.F."/>
            <person name="Ardell D.H."/>
            <person name="Arguello R."/>
            <person name="Artieri C.G."/>
            <person name="Barbash D.A."/>
            <person name="Barker D."/>
            <person name="Barsanti P."/>
            <person name="Batterham P."/>
            <person name="Batzoglou S."/>
            <person name="Begun D."/>
            <person name="Bhutkar A."/>
            <person name="Blanco E."/>
            <person name="Bosak S.A."/>
            <person name="Bradley R.K."/>
            <person name="Brand A.D."/>
            <person name="Brent M.R."/>
            <person name="Brooks A.N."/>
            <person name="Brown R.H."/>
            <person name="Butlin R.K."/>
            <person name="Caggese C."/>
            <person name="Calvi B.R."/>
            <person name="Bernardo de Carvalho A."/>
            <person name="Caspi A."/>
            <person name="Castrezana S."/>
            <person name="Celniker S.E."/>
            <person name="Chang J.L."/>
            <person name="Chapple C."/>
            <person name="Chatterji S."/>
            <person name="Chinwalla A."/>
            <person name="Civetta A."/>
            <person name="Clifton S.W."/>
            <person name="Comeron J.M."/>
            <person name="Costello J.C."/>
            <person name="Coyne J.A."/>
            <person name="Daub J."/>
            <person name="David R.G."/>
            <person name="Delcher A.L."/>
            <person name="Delehaunty K."/>
            <person name="Do C.B."/>
            <person name="Ebling H."/>
            <person name="Edwards K."/>
            <person name="Eickbush T."/>
            <person name="Evans J.D."/>
            <person name="Filipski A."/>
            <person name="Findeiss S."/>
            <person name="Freyhult E."/>
            <person name="Fulton L."/>
            <person name="Fulton R."/>
            <person name="Garcia A.C."/>
            <person name="Gardiner A."/>
            <person name="Garfield D.A."/>
            <person name="Garvin B.E."/>
            <person name="Gibson G."/>
            <person name="Gilbert D."/>
            <person name="Gnerre S."/>
            <person name="Godfrey J."/>
            <person name="Good R."/>
            <person name="Gotea V."/>
            <person name="Gravely B."/>
            <person name="Greenberg A.J."/>
            <person name="Griffiths-Jones S."/>
            <person name="Gross S."/>
            <person name="Guigo R."/>
            <person name="Gustafson E.A."/>
            <person name="Haerty W."/>
            <person name="Hahn M.W."/>
            <person name="Halligan D.L."/>
            <person name="Halpern A.L."/>
            <person name="Halter G.M."/>
            <person name="Han M.V."/>
            <person name="Heger A."/>
            <person name="Hillier L."/>
            <person name="Hinrichs A.S."/>
            <person name="Holmes I."/>
            <person name="Hoskins R.A."/>
            <person name="Hubisz M.J."/>
            <person name="Hultmark D."/>
            <person name="Huntley M.A."/>
            <person name="Jaffe D.B."/>
            <person name="Jagadeeshan S."/>
            <person name="Jeck W.R."/>
            <person name="Johnson J."/>
            <person name="Jones C.D."/>
            <person name="Jordan W.C."/>
            <person name="Karpen G.H."/>
            <person name="Kataoka E."/>
            <person name="Keightley P.D."/>
            <person name="Kheradpour P."/>
            <person name="Kirkness E.F."/>
            <person name="Koerich L.B."/>
            <person name="Kristiansen K."/>
            <person name="Kudrna D."/>
            <person name="Kulathinal R.J."/>
            <person name="Kumar S."/>
            <person name="Kwok R."/>
            <person name="Lander E."/>
            <person name="Langley C.H."/>
            <person name="Lapoint R."/>
            <person name="Lazzaro B.P."/>
            <person name="Lee S.J."/>
            <person name="Levesque L."/>
            <person name="Li R."/>
            <person name="Lin C.F."/>
            <person name="Lin M.F."/>
            <person name="Lindblad-Toh K."/>
            <person name="Llopart A."/>
            <person name="Long M."/>
            <person name="Low L."/>
            <person name="Lozovsky E."/>
            <person name="Lu J."/>
            <person name="Luo M."/>
            <person name="Machado C.A."/>
            <person name="Makalowski W."/>
            <person name="Marzo M."/>
            <person name="Matsuda M."/>
            <person name="Matzkin L."/>
            <person name="McAllister B."/>
            <person name="McBride C.S."/>
            <person name="McKernan B."/>
            <person name="McKernan K."/>
            <person name="Mendez-Lago M."/>
            <person name="Minx P."/>
            <person name="Mollenhauer M.U."/>
            <person name="Montooth K."/>
            <person name="Mount S.M."/>
            <person name="Mu X."/>
            <person name="Myers E."/>
            <person name="Negre B."/>
            <person name="Newfeld S."/>
            <person name="Nielsen R."/>
            <person name="Noor M.A."/>
            <person name="O'Grady P."/>
            <person name="Pachter L."/>
            <person name="Papaceit M."/>
            <person name="Parisi M.J."/>
            <person name="Parisi M."/>
            <person name="Parts L."/>
            <person name="Pedersen J.S."/>
            <person name="Pesole G."/>
            <person name="Phillippy A.M."/>
            <person name="Ponting C.P."/>
            <person name="Pop M."/>
            <person name="Porcelli D."/>
            <person name="Powell J.R."/>
            <person name="Prohaska S."/>
            <person name="Pruitt K."/>
            <person name="Puig M."/>
            <person name="Quesneville H."/>
            <person name="Ram K.R."/>
            <person name="Rand D."/>
            <person name="Rasmussen M.D."/>
            <person name="Reed L.K."/>
            <person name="Reenan R."/>
            <person name="Reily A."/>
            <person name="Remington K.A."/>
            <person name="Rieger T.T."/>
            <person name="Ritchie M.G."/>
            <person name="Robin C."/>
            <person name="Rogers Y.H."/>
            <person name="Rohde C."/>
            <person name="Rozas J."/>
            <person name="Rubenfield M.J."/>
            <person name="Ruiz A."/>
            <person name="Russo S."/>
            <person name="Salzberg S.L."/>
            <person name="Sanchez-Gracia A."/>
            <person name="Saranga D.J."/>
            <person name="Sato H."/>
            <person name="Schaeffer S.W."/>
            <person name="Schatz M.C."/>
            <person name="Schlenke T."/>
            <person name="Schwartz R."/>
            <person name="Segarra C."/>
            <person name="Singh R.S."/>
            <person name="Sirot L."/>
            <person name="Sirota M."/>
            <person name="Sisneros N.B."/>
            <person name="Smith C.D."/>
            <person name="Smith T.F."/>
            <person name="Spieth J."/>
            <person name="Stage D.E."/>
            <person name="Stark A."/>
            <person name="Stephan W."/>
            <person name="Strausberg R.L."/>
            <person name="Strempel S."/>
            <person name="Sturgill D."/>
            <person name="Sutton G."/>
            <person name="Sutton G.G."/>
            <person name="Tao W."/>
            <person name="Teichmann S."/>
            <person name="Tobari Y.N."/>
            <person name="Tomimura Y."/>
            <person name="Tsolas J.M."/>
            <person name="Valente V.L."/>
            <person name="Venter E."/>
            <person name="Venter J.C."/>
            <person name="Vicario S."/>
            <person name="Vieira F.G."/>
            <person name="Vilella A.J."/>
            <person name="Villasante A."/>
            <person name="Walenz B."/>
            <person name="Wang J."/>
            <person name="Wasserman M."/>
            <person name="Watts T."/>
            <person name="Wilson D."/>
            <person name="Wilson R.K."/>
            <person name="Wing R.A."/>
            <person name="Wolfner M.F."/>
            <person name="Wong A."/>
            <person name="Wong G.K."/>
            <person name="Wu C.I."/>
            <person name="Wu G."/>
            <person name="Yamamoto D."/>
            <person name="Yang H.P."/>
            <person name="Yang S.P."/>
            <person name="Yorke J.A."/>
            <person name="Yoshida K."/>
            <person name="Zdobnov E."/>
            <person name="Zhang P."/>
            <person name="Zhang Y."/>
            <person name="Zimin A.V."/>
            <person name="Baldwin J."/>
            <person name="Abdouelleil A."/>
            <person name="Abdulkadir J."/>
            <person name="Abebe A."/>
            <person name="Abera B."/>
            <person name="Abreu J."/>
            <person name="Acer S.C."/>
            <person name="Aftuck L."/>
            <person name="Alexander A."/>
            <person name="An P."/>
            <person name="Anderson E."/>
            <person name="Anderson S."/>
            <person name="Arachi H."/>
            <person name="Azer M."/>
            <person name="Bachantsang P."/>
            <person name="Barry A."/>
            <person name="Bayul T."/>
            <person name="Berlin A."/>
            <person name="Bessette D."/>
            <person name="Bloom T."/>
            <person name="Blye J."/>
            <person name="Boguslavskiy L."/>
            <person name="Bonnet C."/>
            <person name="Boukhgalter B."/>
            <person name="Bourzgui I."/>
            <person name="Brown A."/>
            <person name="Cahill P."/>
            <person name="Channer S."/>
            <person name="Cheshatsang Y."/>
            <person name="Chuda L."/>
            <person name="Citroen M."/>
            <person name="Collymore A."/>
            <person name="Cooke P."/>
            <person name="Costello M."/>
            <person name="D'Aco K."/>
            <person name="Daza R."/>
            <person name="De Haan G."/>
            <person name="DeGray S."/>
            <person name="DeMaso C."/>
            <person name="Dhargay N."/>
            <person name="Dooley K."/>
            <person name="Dooley E."/>
            <person name="Doricent M."/>
            <person name="Dorje P."/>
            <person name="Dorjee K."/>
            <person name="Dupes A."/>
            <person name="Elong R."/>
            <person name="Falk J."/>
            <person name="Farina A."/>
            <person name="Faro S."/>
            <person name="Ferguson D."/>
            <person name="Fisher S."/>
            <person name="Foley C.D."/>
            <person name="Franke A."/>
            <person name="Friedrich D."/>
            <person name="Gadbois L."/>
            <person name="Gearin G."/>
            <person name="Gearin C.R."/>
            <person name="Giannoukos G."/>
            <person name="Goode T."/>
            <person name="Graham J."/>
            <person name="Grandbois E."/>
            <person name="Grewal S."/>
            <person name="Gyaltsen K."/>
            <person name="Hafez N."/>
            <person name="Hagos B."/>
            <person name="Hall J."/>
            <person name="Henson C."/>
            <person name="Hollinger A."/>
            <person name="Honan T."/>
            <person name="Huard M.D."/>
            <person name="Hughes L."/>
            <person name="Hurhula B."/>
            <person name="Husby M.E."/>
            <person name="Kamat A."/>
            <person name="Kanga B."/>
            <person name="Kashin S."/>
            <person name="Khazanovich D."/>
            <person name="Kisner P."/>
            <person name="Lance K."/>
            <person name="Lara M."/>
            <person name="Lee W."/>
            <person name="Lennon N."/>
            <person name="Letendre F."/>
            <person name="LeVine R."/>
            <person name="Lipovsky A."/>
            <person name="Liu X."/>
            <person name="Liu J."/>
            <person name="Liu S."/>
            <person name="Lokyitsang T."/>
            <person name="Lokyitsang Y."/>
            <person name="Lubonja R."/>
            <person name="Lui A."/>
            <person name="MacDonald P."/>
            <person name="Magnisalis V."/>
            <person name="Maru K."/>
            <person name="Matthews C."/>
            <person name="McCusker W."/>
            <person name="McDonough S."/>
            <person name="Mehta T."/>
            <person name="Meldrim J."/>
            <person name="Meneus L."/>
            <person name="Mihai O."/>
            <person name="Mihalev A."/>
            <person name="Mihova T."/>
            <person name="Mittelman R."/>
            <person name="Mlenga V."/>
            <person name="Montmayeur A."/>
            <person name="Mulrain L."/>
            <person name="Navidi A."/>
            <person name="Naylor J."/>
            <person name="Negash T."/>
            <person name="Nguyen T."/>
            <person name="Nguyen N."/>
            <person name="Nicol R."/>
            <person name="Norbu C."/>
            <person name="Norbu N."/>
            <person name="Novod N."/>
            <person name="O'Neill B."/>
            <person name="Osman S."/>
            <person name="Markiewicz E."/>
            <person name="Oyono O.L."/>
            <person name="Patti C."/>
            <person name="Phunkhang P."/>
            <person name="Pierre F."/>
            <person name="Priest M."/>
            <person name="Raghuraman S."/>
            <person name="Rege F."/>
            <person name="Reyes R."/>
            <person name="Rise C."/>
            <person name="Rogov P."/>
            <person name="Ross K."/>
            <person name="Ryan E."/>
            <person name="Settipalli S."/>
            <person name="Shea T."/>
            <person name="Sherpa N."/>
            <person name="Shi L."/>
            <person name="Shih D."/>
            <person name="Sparrow T."/>
            <person name="Spaulding J."/>
            <person name="Stalker J."/>
            <person name="Stange-Thomann N."/>
            <person name="Stavropoulos S."/>
            <person name="Stone C."/>
            <person name="Strader C."/>
            <person name="Tesfaye S."/>
            <person name="Thomson T."/>
            <person name="Thoulutsang Y."/>
            <person name="Thoulutsang D."/>
            <person name="Topham K."/>
            <person name="Topping I."/>
            <person name="Tsamla T."/>
            <person name="Vassiliev H."/>
            <person name="Vo A."/>
            <person name="Wangchuk T."/>
            <person name="Wangdi T."/>
            <person name="Weiand M."/>
            <person name="Wilkinson J."/>
            <person name="Wilson A."/>
            <person name="Yadav S."/>
            <person name="Young G."/>
            <person name="Yu Q."/>
            <person name="Zembek L."/>
            <person name="Zhong D."/>
            <person name="Zimmer A."/>
            <person name="Zwirko Z."/>
            <person name="Jaffe D.B."/>
            <person name="Alvarez P."/>
            <person name="Brockman W."/>
            <person name="Butler J."/>
            <person name="Chin C."/>
            <person name="Gnerre S."/>
            <person name="Grabherr M."/>
            <person name="Kleber M."/>
            <person name="Mauceli E."/>
            <person name="MacCallum I."/>
        </authorList>
    </citation>
    <scope>NUCLEOTIDE SEQUENCE [LARGE SCALE GENOMIC DNA]</scope>
    <source>
        <strain evidence="3">Tucson 15081-1352.22</strain>
    </source>
</reference>
<evidence type="ECO:0000313" key="3">
    <source>
        <dbReference type="Proteomes" id="UP000009192"/>
    </source>
</evidence>
<feature type="compositionally biased region" description="Basic residues" evidence="1">
    <location>
        <begin position="158"/>
        <end position="184"/>
    </location>
</feature>
<proteinExistence type="predicted"/>
<feature type="compositionally biased region" description="Basic residues" evidence="1">
    <location>
        <begin position="68"/>
        <end position="91"/>
    </location>
</feature>
<name>B4KQD9_DROMO</name>
<organism evidence="2 3">
    <name type="scientific">Drosophila mojavensis</name>
    <name type="common">Fruit fly</name>
    <dbReference type="NCBI Taxonomy" id="7230"/>
    <lineage>
        <taxon>Eukaryota</taxon>
        <taxon>Metazoa</taxon>
        <taxon>Ecdysozoa</taxon>
        <taxon>Arthropoda</taxon>
        <taxon>Hexapoda</taxon>
        <taxon>Insecta</taxon>
        <taxon>Pterygota</taxon>
        <taxon>Neoptera</taxon>
        <taxon>Endopterygota</taxon>
        <taxon>Diptera</taxon>
        <taxon>Brachycera</taxon>
        <taxon>Muscomorpha</taxon>
        <taxon>Ephydroidea</taxon>
        <taxon>Drosophilidae</taxon>
        <taxon>Drosophila</taxon>
    </lineage>
</organism>
<dbReference type="InParanoid" id="B4KQD9"/>
<feature type="compositionally biased region" description="Basic residues" evidence="1">
    <location>
        <begin position="279"/>
        <end position="290"/>
    </location>
</feature>
<accession>B4KQD9</accession>
<dbReference type="EMBL" id="CH933808">
    <property type="protein sequence ID" value="EDW10279.1"/>
    <property type="molecule type" value="Genomic_DNA"/>
</dbReference>